<proteinExistence type="predicted"/>
<accession>W1TX59</accession>
<dbReference type="AntiFam" id="ANF00013">
    <property type="entry name" value="tRNA translation"/>
</dbReference>
<organism evidence="1 2">
    <name type="scientific">Streptococcus anginosus DORA_7</name>
    <dbReference type="NCBI Taxonomy" id="1403946"/>
    <lineage>
        <taxon>Bacteria</taxon>
        <taxon>Bacillati</taxon>
        <taxon>Bacillota</taxon>
        <taxon>Bacilli</taxon>
        <taxon>Lactobacillales</taxon>
        <taxon>Streptococcaceae</taxon>
        <taxon>Streptococcus</taxon>
        <taxon>Streptococcus anginosus group</taxon>
    </lineage>
</organism>
<comment type="caution">
    <text evidence="1">The sequence shown here is derived from an EMBL/GenBank/DDBJ whole genome shotgun (WGS) entry which is preliminary data.</text>
</comment>
<evidence type="ECO:0000313" key="2">
    <source>
        <dbReference type="Proteomes" id="UP000018846"/>
    </source>
</evidence>
<dbReference type="AlphaFoldDB" id="W1TX59"/>
<sequence>ILPFWEFSSAGRASALQAEGQRFDPVNSHFFKRKGLIGPVV</sequence>
<reference evidence="1 2" key="1">
    <citation type="submission" date="2013-12" db="EMBL/GenBank/DDBJ databases">
        <title>A Varibaculum cambriense genome reconstructed from a premature infant gut community with otherwise low bacterial novelty that shifts toward anaerobic metabolism during the third week of life.</title>
        <authorList>
            <person name="Brown C.T."/>
            <person name="Sharon I."/>
            <person name="Thomas B.C."/>
            <person name="Castelle C.J."/>
            <person name="Morowitz M.J."/>
            <person name="Banfield J.F."/>
        </authorList>
    </citation>
    <scope>NUCLEOTIDE SEQUENCE [LARGE SCALE GENOMIC DNA]</scope>
    <source>
        <strain evidence="2">DORA_7</strain>
    </source>
</reference>
<gene>
    <name evidence="1" type="ORF">Q615_SPAC00136G0019</name>
</gene>
<evidence type="ECO:0000313" key="1">
    <source>
        <dbReference type="EMBL" id="ETI83903.1"/>
    </source>
</evidence>
<dbReference type="Proteomes" id="UP000018846">
    <property type="component" value="Unassembled WGS sequence"/>
</dbReference>
<protein>
    <submittedName>
        <fullName evidence="1">Uncharacterized protein</fullName>
    </submittedName>
</protein>
<name>W1TX59_STRAP</name>
<feature type="non-terminal residue" evidence="1">
    <location>
        <position position="1"/>
    </location>
</feature>
<dbReference type="EMBL" id="AZMF01000136">
    <property type="protein sequence ID" value="ETI83903.1"/>
    <property type="molecule type" value="Genomic_DNA"/>
</dbReference>